<evidence type="ECO:0000313" key="2">
    <source>
        <dbReference type="Proteomes" id="UP000308600"/>
    </source>
</evidence>
<protein>
    <submittedName>
        <fullName evidence="1">Soluble quino protein glucose dehydrogenase</fullName>
    </submittedName>
</protein>
<sequence>MLPLLLLVFAAHFDAVFSQCQNLSSLEFAYAPNLSSGVTGQVIFNNLVHPRGMKFDDASNLLVVEAGFGVVALTLKNTSHCQGWERSVVVQNSGYNHGIEIGNGMLYVSARGTVDAYKYDSRSISVGSSNPTTIVNELGGWNGTDYNNTHTLVYQPPSDTDPAFLIVSIGPASEGNLYAGQASSGVSQIRRFALNAPIPTFGHNWMDGEVIAVGVRNGVGLTIDSGNNLWIAENSVDLSLWNDTHIPVSLASPINNNPADELNVVDLDNITGGFYGYPSCATVWDPTGFGNFTTGEQFAFTYTLLNDTSCQSPDINTPPMLTFQAHASPLDIKFYNGVTGNNVSFVGLNLSWVGNGFVSFHGSSSTPSIGDPALVKIPWNTSTHAPVANVTSQTGYTYLIQAGNLTACPGPCIRPVGLQFDMEGRLFVSSDATGEVCVSRFSWKSFG</sequence>
<reference evidence="1 2" key="1">
    <citation type="journal article" date="2019" name="Nat. Ecol. Evol.">
        <title>Megaphylogeny resolves global patterns of mushroom evolution.</title>
        <authorList>
            <person name="Varga T."/>
            <person name="Krizsan K."/>
            <person name="Foldi C."/>
            <person name="Dima B."/>
            <person name="Sanchez-Garcia M."/>
            <person name="Sanchez-Ramirez S."/>
            <person name="Szollosi G.J."/>
            <person name="Szarkandi J.G."/>
            <person name="Papp V."/>
            <person name="Albert L."/>
            <person name="Andreopoulos W."/>
            <person name="Angelini C."/>
            <person name="Antonin V."/>
            <person name="Barry K.W."/>
            <person name="Bougher N.L."/>
            <person name="Buchanan P."/>
            <person name="Buyck B."/>
            <person name="Bense V."/>
            <person name="Catcheside P."/>
            <person name="Chovatia M."/>
            <person name="Cooper J."/>
            <person name="Damon W."/>
            <person name="Desjardin D."/>
            <person name="Finy P."/>
            <person name="Geml J."/>
            <person name="Haridas S."/>
            <person name="Hughes K."/>
            <person name="Justo A."/>
            <person name="Karasinski D."/>
            <person name="Kautmanova I."/>
            <person name="Kiss B."/>
            <person name="Kocsube S."/>
            <person name="Kotiranta H."/>
            <person name="LaButti K.M."/>
            <person name="Lechner B.E."/>
            <person name="Liimatainen K."/>
            <person name="Lipzen A."/>
            <person name="Lukacs Z."/>
            <person name="Mihaltcheva S."/>
            <person name="Morgado L.N."/>
            <person name="Niskanen T."/>
            <person name="Noordeloos M.E."/>
            <person name="Ohm R.A."/>
            <person name="Ortiz-Santana B."/>
            <person name="Ovrebo C."/>
            <person name="Racz N."/>
            <person name="Riley R."/>
            <person name="Savchenko A."/>
            <person name="Shiryaev A."/>
            <person name="Soop K."/>
            <person name="Spirin V."/>
            <person name="Szebenyi C."/>
            <person name="Tomsovsky M."/>
            <person name="Tulloss R.E."/>
            <person name="Uehling J."/>
            <person name="Grigoriev I.V."/>
            <person name="Vagvolgyi C."/>
            <person name="Papp T."/>
            <person name="Martin F.M."/>
            <person name="Miettinen O."/>
            <person name="Hibbett D.S."/>
            <person name="Nagy L.G."/>
        </authorList>
    </citation>
    <scope>NUCLEOTIDE SEQUENCE [LARGE SCALE GENOMIC DNA]</scope>
    <source>
        <strain evidence="1 2">NL-1719</strain>
    </source>
</reference>
<organism evidence="1 2">
    <name type="scientific">Pluteus cervinus</name>
    <dbReference type="NCBI Taxonomy" id="181527"/>
    <lineage>
        <taxon>Eukaryota</taxon>
        <taxon>Fungi</taxon>
        <taxon>Dikarya</taxon>
        <taxon>Basidiomycota</taxon>
        <taxon>Agaricomycotina</taxon>
        <taxon>Agaricomycetes</taxon>
        <taxon>Agaricomycetidae</taxon>
        <taxon>Agaricales</taxon>
        <taxon>Pluteineae</taxon>
        <taxon>Pluteaceae</taxon>
        <taxon>Pluteus</taxon>
    </lineage>
</organism>
<dbReference type="EMBL" id="ML208742">
    <property type="protein sequence ID" value="TFK60696.1"/>
    <property type="molecule type" value="Genomic_DNA"/>
</dbReference>
<name>A0ACD3A4U3_9AGAR</name>
<accession>A0ACD3A4U3</accession>
<dbReference type="Proteomes" id="UP000308600">
    <property type="component" value="Unassembled WGS sequence"/>
</dbReference>
<proteinExistence type="predicted"/>
<keyword evidence="2" id="KW-1185">Reference proteome</keyword>
<gene>
    <name evidence="1" type="ORF">BDN72DRAFT_828726</name>
</gene>
<evidence type="ECO:0000313" key="1">
    <source>
        <dbReference type="EMBL" id="TFK60696.1"/>
    </source>
</evidence>